<dbReference type="OrthoDB" id="536093at2759"/>
<gene>
    <name evidence="13" type="primary">LOC108736116</name>
</gene>
<evidence type="ECO:0000256" key="10">
    <source>
        <dbReference type="SAM" id="Coils"/>
    </source>
</evidence>
<keyword evidence="8" id="KW-0206">Cytoskeleton</keyword>
<dbReference type="RefSeq" id="XP_018323913.1">
    <property type="nucleotide sequence ID" value="XM_018468411.1"/>
</dbReference>
<comment type="function">
    <text evidence="1">Component of the nexin-dynein regulatory complex (N-DRC), a key regulator of ciliary/flagellar motility which maintains the alignment and integrity of the distal axoneme and regulates microtubule sliding in motile axonemes.</text>
</comment>
<organism evidence="12 13">
    <name type="scientific">Agrilus planipennis</name>
    <name type="common">Emerald ash borer</name>
    <name type="synonym">Agrilus marcopoli</name>
    <dbReference type="NCBI Taxonomy" id="224129"/>
    <lineage>
        <taxon>Eukaryota</taxon>
        <taxon>Metazoa</taxon>
        <taxon>Ecdysozoa</taxon>
        <taxon>Arthropoda</taxon>
        <taxon>Hexapoda</taxon>
        <taxon>Insecta</taxon>
        <taxon>Pterygota</taxon>
        <taxon>Neoptera</taxon>
        <taxon>Endopterygota</taxon>
        <taxon>Coleoptera</taxon>
        <taxon>Polyphaga</taxon>
        <taxon>Elateriformia</taxon>
        <taxon>Buprestoidea</taxon>
        <taxon>Buprestidae</taxon>
        <taxon>Agrilinae</taxon>
        <taxon>Agrilus</taxon>
    </lineage>
</organism>
<keyword evidence="12" id="KW-1185">Reference proteome</keyword>
<dbReference type="KEGG" id="apln:108736116"/>
<accession>A0A1W4WUU8</accession>
<name>A0A1W4WUU8_AGRPL</name>
<reference evidence="13" key="1">
    <citation type="submission" date="2025-08" db="UniProtKB">
        <authorList>
            <consortium name="RefSeq"/>
        </authorList>
    </citation>
    <scope>IDENTIFICATION</scope>
    <source>
        <tissue evidence="13">Entire body</tissue>
    </source>
</reference>
<proteinExistence type="inferred from homology"/>
<feature type="region of interest" description="Disordered" evidence="11">
    <location>
        <begin position="428"/>
        <end position="454"/>
    </location>
</feature>
<sequence length="496" mass="57741">MASPSLNTFGLKVRRPSDTLKDAKGFSKYRAIQGNVKVPDLRYTPRWSTIDIVIDTSNFSYESLKPRDRLLNDYKLVARKALISSITDLEIMANLPILLQNNCKRLKRFFNREEIQFIKKVAEKYQMPPQEFTWGKVPRETIANLKHIQALKEPKGESTIISPVMSKMVEIMTDNYCLSVQRNQANNFLLKEVNVLLGLMRDLKDIMEYNFNMSATEERKNRIIYNSAVKQFSSLKEEFQNLSTTIEEKRGIFLIAITNEKKKIQDLLQEKENLGKKTKEDIAQYVTNSEVAMMDDSIESHENQSALTKSAAFATNEYETLRKNNLKREEGLKKKCSKVETVLANWLNLYDTDVGKKRLEYEELKDKLDGLIEDYNNWNAALDEQQELYDECFGEFEEEERERFEELAYQFLRNRSAATIQRYYREYRKKRKEKSKGRKSKKDKKPVKKSASEVKVAVAVDRGADLSSKVEKQFGGDVFKELDPNVGFEKTDKVQL</sequence>
<evidence type="ECO:0000256" key="3">
    <source>
        <dbReference type="ARBA" id="ARBA00009071"/>
    </source>
</evidence>
<keyword evidence="7" id="KW-0969">Cilium</keyword>
<dbReference type="InterPro" id="IPR042815">
    <property type="entry name" value="DRC10"/>
</dbReference>
<evidence type="ECO:0000256" key="7">
    <source>
        <dbReference type="ARBA" id="ARBA00023069"/>
    </source>
</evidence>
<dbReference type="PANTHER" id="PTHR31598">
    <property type="entry name" value="IQ DOMAIN-CONTAINING PROTEIN D"/>
    <property type="match status" value="1"/>
</dbReference>
<keyword evidence="9" id="KW-0966">Cell projection</keyword>
<feature type="compositionally biased region" description="Basic residues" evidence="11">
    <location>
        <begin position="428"/>
        <end position="448"/>
    </location>
</feature>
<dbReference type="PANTHER" id="PTHR31598:SF1">
    <property type="entry name" value="DYNEIN REGULATORY COMPLEX PROTEIN 10"/>
    <property type="match status" value="1"/>
</dbReference>
<evidence type="ECO:0000256" key="2">
    <source>
        <dbReference type="ARBA" id="ARBA00004611"/>
    </source>
</evidence>
<dbReference type="Proteomes" id="UP000192223">
    <property type="component" value="Unplaced"/>
</dbReference>
<evidence type="ECO:0000256" key="4">
    <source>
        <dbReference type="ARBA" id="ARBA00021752"/>
    </source>
</evidence>
<evidence type="ECO:0000313" key="12">
    <source>
        <dbReference type="Proteomes" id="UP000192223"/>
    </source>
</evidence>
<evidence type="ECO:0000256" key="11">
    <source>
        <dbReference type="SAM" id="MobiDB-lite"/>
    </source>
</evidence>
<dbReference type="AlphaFoldDB" id="A0A1W4WUU8"/>
<dbReference type="PROSITE" id="PS50096">
    <property type="entry name" value="IQ"/>
    <property type="match status" value="1"/>
</dbReference>
<keyword evidence="6" id="KW-0282">Flagellum</keyword>
<comment type="subcellular location">
    <subcellularLocation>
        <location evidence="2">Cytoplasm</location>
        <location evidence="2">Cytoskeleton</location>
        <location evidence="2">Flagellum axoneme</location>
    </subcellularLocation>
</comment>
<keyword evidence="5" id="KW-0963">Cytoplasm</keyword>
<keyword evidence="10" id="KW-0175">Coiled coil</keyword>
<feature type="coiled-coil region" evidence="10">
    <location>
        <begin position="354"/>
        <end position="402"/>
    </location>
</feature>
<evidence type="ECO:0000256" key="8">
    <source>
        <dbReference type="ARBA" id="ARBA00023212"/>
    </source>
</evidence>
<comment type="similarity">
    <text evidence="3">Belongs to the DRC10 family.</text>
</comment>
<dbReference type="InParanoid" id="A0A1W4WUU8"/>
<evidence type="ECO:0000256" key="1">
    <source>
        <dbReference type="ARBA" id="ARBA00003029"/>
    </source>
</evidence>
<evidence type="ECO:0000256" key="6">
    <source>
        <dbReference type="ARBA" id="ARBA00022846"/>
    </source>
</evidence>
<dbReference type="GeneID" id="108736116"/>
<protein>
    <recommendedName>
        <fullName evidence="4">Dynein regulatory complex protein 10</fullName>
    </recommendedName>
</protein>
<evidence type="ECO:0000313" key="13">
    <source>
        <dbReference type="RefSeq" id="XP_018323913.1"/>
    </source>
</evidence>
<evidence type="ECO:0000256" key="9">
    <source>
        <dbReference type="ARBA" id="ARBA00023273"/>
    </source>
</evidence>
<evidence type="ECO:0000256" key="5">
    <source>
        <dbReference type="ARBA" id="ARBA00022490"/>
    </source>
</evidence>